<dbReference type="PATRIC" id="fig|1423790.3.peg.1472"/>
<proteinExistence type="inferred from homology"/>
<evidence type="ECO:0000313" key="2">
    <source>
        <dbReference type="EMBL" id="CCI85508.1"/>
    </source>
</evidence>
<dbReference type="eggNOG" id="COG1940">
    <property type="taxonomic scope" value="Bacteria"/>
</dbReference>
<organism evidence="2 3">
    <name type="scientific">Lactobacillus pasteurii DSM 23907 = CRBIP 24.76</name>
    <dbReference type="NCBI Taxonomy" id="1423790"/>
    <lineage>
        <taxon>Bacteria</taxon>
        <taxon>Bacillati</taxon>
        <taxon>Bacillota</taxon>
        <taxon>Bacilli</taxon>
        <taxon>Lactobacillales</taxon>
        <taxon>Lactobacillaceae</taxon>
        <taxon>Lactobacillus</taxon>
    </lineage>
</organism>
<dbReference type="Gene3D" id="3.30.420.40">
    <property type="match status" value="2"/>
</dbReference>
<keyword evidence="3" id="KW-1185">Reference proteome</keyword>
<comment type="similarity">
    <text evidence="1">Belongs to the ROK (NagC/XylR) family.</text>
</comment>
<dbReference type="STRING" id="1423790.BN53_05320"/>
<dbReference type="CDD" id="cd24152">
    <property type="entry name" value="ASKHA_NBD_ROK-like"/>
    <property type="match status" value="1"/>
</dbReference>
<sequence>MTQYLVYDVGGTNLKYALMDHSGNILTKGKVVSPDNLPAFKQALIDIADQFEGEFTAIAMCAPGKIDVHEKTIYYGGALTYLDGFNLEENLGARYQVPVSVENDGKAAALAEQWLGELKGVDTGAMMTLGTGVGGGIIANGTLLHGRDFQAGELSWMLLRAGEGLEKITSYTAYLCSAVQMIERINEALGNDQLDDGLAAFAAINRQESVASDIFKDYCANIAQMILNVQTVINGEKIVIGGGISAQPILLDEINYQFEKLLSSNEMLGGQIIPPEIVAAHFQNDANLYGALYALLLQLDENN</sequence>
<dbReference type="InterPro" id="IPR000600">
    <property type="entry name" value="ROK"/>
</dbReference>
<protein>
    <submittedName>
        <fullName evidence="2">ROK family protein</fullName>
    </submittedName>
</protein>
<comment type="caution">
    <text evidence="2">The sequence shown here is derived from an EMBL/GenBank/DDBJ whole genome shotgun (WGS) entry which is preliminary data.</text>
</comment>
<evidence type="ECO:0000313" key="3">
    <source>
        <dbReference type="Proteomes" id="UP000009311"/>
    </source>
</evidence>
<reference evidence="2 3" key="1">
    <citation type="submission" date="2012-06" db="EMBL/GenBank/DDBJ databases">
        <title>Draft Genome Sequence of Lactobacillus pasteurii CRBIP 24.76T.</title>
        <authorList>
            <person name="Cousin S."/>
            <person name="Bouchier C."/>
            <person name="Loux V."/>
            <person name="Ma L."/>
            <person name="Creno S."/>
            <person name="Bizet C."/>
            <person name="Clermont D."/>
        </authorList>
    </citation>
    <scope>NUCLEOTIDE SEQUENCE [LARGE SCALE GENOMIC DNA]</scope>
    <source>
        <strain evidence="3">CRBIP 24.76T</strain>
    </source>
</reference>
<accession>I7LE63</accession>
<dbReference type="RefSeq" id="WP_009560060.1">
    <property type="nucleotide sequence ID" value="NZ_AYZN01000005.1"/>
</dbReference>
<dbReference type="Proteomes" id="UP000009311">
    <property type="component" value="Unassembled WGS sequence"/>
</dbReference>
<dbReference type="PANTHER" id="PTHR18964">
    <property type="entry name" value="ROK (REPRESSOR, ORF, KINASE) FAMILY"/>
    <property type="match status" value="1"/>
</dbReference>
<dbReference type="Pfam" id="PF00480">
    <property type="entry name" value="ROK"/>
    <property type="match status" value="1"/>
</dbReference>
<name>I7LE63_9LACO</name>
<dbReference type="AlphaFoldDB" id="I7LE63"/>
<dbReference type="SUPFAM" id="SSF53067">
    <property type="entry name" value="Actin-like ATPase domain"/>
    <property type="match status" value="1"/>
</dbReference>
<dbReference type="PANTHER" id="PTHR18964:SF170">
    <property type="entry name" value="SUGAR KINASE"/>
    <property type="match status" value="1"/>
</dbReference>
<dbReference type="EMBL" id="CAKD01000022">
    <property type="protein sequence ID" value="CCI85508.1"/>
    <property type="molecule type" value="Genomic_DNA"/>
</dbReference>
<gene>
    <name evidence="2" type="ORF">BN53_05320</name>
</gene>
<dbReference type="OrthoDB" id="9795247at2"/>
<dbReference type="InterPro" id="IPR043129">
    <property type="entry name" value="ATPase_NBD"/>
</dbReference>
<evidence type="ECO:0000256" key="1">
    <source>
        <dbReference type="ARBA" id="ARBA00006479"/>
    </source>
</evidence>